<evidence type="ECO:0000256" key="2">
    <source>
        <dbReference type="ARBA" id="ARBA00022679"/>
    </source>
</evidence>
<evidence type="ECO:0000256" key="1">
    <source>
        <dbReference type="ARBA" id="ARBA00022603"/>
    </source>
</evidence>
<dbReference type="InterPro" id="IPR002052">
    <property type="entry name" value="DNA_methylase_N6_adenine_CS"/>
</dbReference>
<dbReference type="Proteomes" id="UP001224122">
    <property type="component" value="Unassembled WGS sequence"/>
</dbReference>
<keyword evidence="2" id="KW-0808">Transferase</keyword>
<dbReference type="NCBIfam" id="TIGR00095">
    <property type="entry name" value="16S rRNA (guanine(966)-N(2))-methyltransferase RsmD"/>
    <property type="match status" value="1"/>
</dbReference>
<protein>
    <submittedName>
        <fullName evidence="3">16S rRNA (Guanine(966)-N(2))-methyltransferase RsmD</fullName>
    </submittedName>
</protein>
<dbReference type="Pfam" id="PF03602">
    <property type="entry name" value="Cons_hypoth95"/>
    <property type="match status" value="1"/>
</dbReference>
<dbReference type="PANTHER" id="PTHR43542">
    <property type="entry name" value="METHYLTRANSFERASE"/>
    <property type="match status" value="1"/>
</dbReference>
<dbReference type="RefSeq" id="WP_307406280.1">
    <property type="nucleotide sequence ID" value="NZ_JAUSTW010000002.1"/>
</dbReference>
<dbReference type="Gene3D" id="3.40.50.150">
    <property type="entry name" value="Vaccinia Virus protein VP39"/>
    <property type="match status" value="1"/>
</dbReference>
<dbReference type="EMBL" id="JAUSTW010000002">
    <property type="protein sequence ID" value="MDQ0198476.1"/>
    <property type="molecule type" value="Genomic_DNA"/>
</dbReference>
<reference evidence="3 4" key="1">
    <citation type="submission" date="2023-07" db="EMBL/GenBank/DDBJ databases">
        <title>Genomic Encyclopedia of Type Strains, Phase IV (KMG-IV): sequencing the most valuable type-strain genomes for metagenomic binning, comparative biology and taxonomic classification.</title>
        <authorList>
            <person name="Goeker M."/>
        </authorList>
    </citation>
    <scope>NUCLEOTIDE SEQUENCE [LARGE SCALE GENOMIC DNA]</scope>
    <source>
        <strain evidence="3 4">DSM 27594</strain>
    </source>
</reference>
<evidence type="ECO:0000313" key="3">
    <source>
        <dbReference type="EMBL" id="MDQ0198476.1"/>
    </source>
</evidence>
<dbReference type="CDD" id="cd02440">
    <property type="entry name" value="AdoMet_MTases"/>
    <property type="match status" value="1"/>
</dbReference>
<comment type="caution">
    <text evidence="3">The sequence shown here is derived from an EMBL/GenBank/DDBJ whole genome shotgun (WGS) entry which is preliminary data.</text>
</comment>
<dbReference type="InterPro" id="IPR004398">
    <property type="entry name" value="RNA_MeTrfase_RsmD"/>
</dbReference>
<proteinExistence type="predicted"/>
<dbReference type="InterPro" id="IPR029063">
    <property type="entry name" value="SAM-dependent_MTases_sf"/>
</dbReference>
<gene>
    <name evidence="3" type="ORF">J2S10_001617</name>
</gene>
<keyword evidence="4" id="KW-1185">Reference proteome</keyword>
<accession>A0ABT9XSK4</accession>
<keyword evidence="1" id="KW-0489">Methyltransferase</keyword>
<organism evidence="3 4">
    <name type="scientific">Neobacillus ginsengisoli</name>
    <dbReference type="NCBI Taxonomy" id="904295"/>
    <lineage>
        <taxon>Bacteria</taxon>
        <taxon>Bacillati</taxon>
        <taxon>Bacillota</taxon>
        <taxon>Bacilli</taxon>
        <taxon>Bacillales</taxon>
        <taxon>Bacillaceae</taxon>
        <taxon>Neobacillus</taxon>
    </lineage>
</organism>
<evidence type="ECO:0000313" key="4">
    <source>
        <dbReference type="Proteomes" id="UP001224122"/>
    </source>
</evidence>
<dbReference type="PANTHER" id="PTHR43542:SF1">
    <property type="entry name" value="METHYLTRANSFERASE"/>
    <property type="match status" value="1"/>
</dbReference>
<sequence>MRVVSGICKGRPLKAVPGNTTRPTTDKVKEAIFNMIGPYFEGGIGLDLFAGSGGLGLEALSRGLEKVIFIDREPKAIQIIYENIHACSFEDKSEVYRNDSDRALKALMKREISFDYIFLDPPYKKQQLLNLIEKINKQHLLKDGGIIVCEHSHDVELPKSIGKLTQIKHEQYGIIAVTIYSGYGEQ</sequence>
<name>A0ABT9XSK4_9BACI</name>
<dbReference type="PIRSF" id="PIRSF004553">
    <property type="entry name" value="CHP00095"/>
    <property type="match status" value="1"/>
</dbReference>
<dbReference type="PROSITE" id="PS00092">
    <property type="entry name" value="N6_MTASE"/>
    <property type="match status" value="1"/>
</dbReference>
<dbReference type="SUPFAM" id="SSF53335">
    <property type="entry name" value="S-adenosyl-L-methionine-dependent methyltransferases"/>
    <property type="match status" value="1"/>
</dbReference>